<dbReference type="AlphaFoldDB" id="A0A4Q1C8M7"/>
<dbReference type="Proteomes" id="UP000290218">
    <property type="component" value="Unassembled WGS sequence"/>
</dbReference>
<evidence type="ECO:0000313" key="2">
    <source>
        <dbReference type="Proteomes" id="UP000290218"/>
    </source>
</evidence>
<accession>A0A4Q1C8M7</accession>
<protein>
    <submittedName>
        <fullName evidence="1">Uncharacterized protein</fullName>
    </submittedName>
</protein>
<sequence>MNWKIEITEPHSGELGEAIKHEDHGFAMEEYSYEPGHKLEVFVHDTSDPQWHIFTDLDSGHRFKIPPQRYRHIA</sequence>
<reference evidence="1 2" key="1">
    <citation type="submission" date="2019-01" db="EMBL/GenBank/DDBJ databases">
        <title>Lacunisphaera sp. strain TWA-58.</title>
        <authorList>
            <person name="Chen W.-M."/>
        </authorList>
    </citation>
    <scope>NUCLEOTIDE SEQUENCE [LARGE SCALE GENOMIC DNA]</scope>
    <source>
        <strain evidence="1 2">TWA-58</strain>
    </source>
</reference>
<dbReference type="EMBL" id="SDHX01000001">
    <property type="protein sequence ID" value="RXK55305.1"/>
    <property type="molecule type" value="Genomic_DNA"/>
</dbReference>
<dbReference type="RefSeq" id="WP_129046669.1">
    <property type="nucleotide sequence ID" value="NZ_SDHX01000001.1"/>
</dbReference>
<name>A0A4Q1C8M7_9BACT</name>
<gene>
    <name evidence="1" type="ORF">ESB00_05250</name>
</gene>
<proteinExistence type="predicted"/>
<evidence type="ECO:0000313" key="1">
    <source>
        <dbReference type="EMBL" id="RXK55305.1"/>
    </source>
</evidence>
<comment type="caution">
    <text evidence="1">The sequence shown here is derived from an EMBL/GenBank/DDBJ whole genome shotgun (WGS) entry which is preliminary data.</text>
</comment>
<keyword evidence="2" id="KW-1185">Reference proteome</keyword>
<dbReference type="OrthoDB" id="196878at2"/>
<organism evidence="1 2">
    <name type="scientific">Oleiharenicola lentus</name>
    <dbReference type="NCBI Taxonomy" id="2508720"/>
    <lineage>
        <taxon>Bacteria</taxon>
        <taxon>Pseudomonadati</taxon>
        <taxon>Verrucomicrobiota</taxon>
        <taxon>Opitutia</taxon>
        <taxon>Opitutales</taxon>
        <taxon>Opitutaceae</taxon>
        <taxon>Oleiharenicola</taxon>
    </lineage>
</organism>